<dbReference type="EMBL" id="MFMM01000001">
    <property type="protein sequence ID" value="OGG84782.1"/>
    <property type="molecule type" value="Genomic_DNA"/>
</dbReference>
<protein>
    <submittedName>
        <fullName evidence="1">Uncharacterized protein</fullName>
    </submittedName>
</protein>
<proteinExistence type="predicted"/>
<sequence length="112" mass="12809">MVTNVPKKERPVPQSVLRAQLRGDRAELSRLGLLGNAIKRDRREWLERQGVLPLKVSRECTTRQKRGPVTPEQRAAAAETRYLNQVRKAEWEAILLSDAEDHADATRPGWED</sequence>
<evidence type="ECO:0000313" key="1">
    <source>
        <dbReference type="EMBL" id="OGG84782.1"/>
    </source>
</evidence>
<dbReference type="STRING" id="1798525.A3G90_01720"/>
<accession>A0A1F6FFY4</accession>
<dbReference type="Proteomes" id="UP000177325">
    <property type="component" value="Unassembled WGS sequence"/>
</dbReference>
<gene>
    <name evidence="1" type="ORF">A3G90_01720</name>
</gene>
<evidence type="ECO:0000313" key="2">
    <source>
        <dbReference type="Proteomes" id="UP000177325"/>
    </source>
</evidence>
<reference evidence="1 2" key="1">
    <citation type="journal article" date="2016" name="Nat. Commun.">
        <title>Thousands of microbial genomes shed light on interconnected biogeochemical processes in an aquifer system.</title>
        <authorList>
            <person name="Anantharaman K."/>
            <person name="Brown C.T."/>
            <person name="Hug L.A."/>
            <person name="Sharon I."/>
            <person name="Castelle C.J."/>
            <person name="Probst A.J."/>
            <person name="Thomas B.C."/>
            <person name="Singh A."/>
            <person name="Wilkins M.J."/>
            <person name="Karaoz U."/>
            <person name="Brodie E.L."/>
            <person name="Williams K.H."/>
            <person name="Hubbard S.S."/>
            <person name="Banfield J.F."/>
        </authorList>
    </citation>
    <scope>NUCLEOTIDE SEQUENCE [LARGE SCALE GENOMIC DNA]</scope>
</reference>
<comment type="caution">
    <text evidence="1">The sequence shown here is derived from an EMBL/GenBank/DDBJ whole genome shotgun (WGS) entry which is preliminary data.</text>
</comment>
<name>A0A1F6FFY4_9BACT</name>
<dbReference type="AlphaFoldDB" id="A0A1F6FFY4"/>
<organism evidence="1 2">
    <name type="scientific">Candidatus Kaiserbacteria bacterium RIFCSPLOWO2_12_FULL_45_26</name>
    <dbReference type="NCBI Taxonomy" id="1798525"/>
    <lineage>
        <taxon>Bacteria</taxon>
        <taxon>Candidatus Kaiseribacteriota</taxon>
    </lineage>
</organism>